<gene>
    <name evidence="3" type="ORF">PENSTE_c015G00771</name>
</gene>
<dbReference type="AlphaFoldDB" id="A0A1V6SZS2"/>
<comment type="caution">
    <text evidence="3">The sequence shown here is derived from an EMBL/GenBank/DDBJ whole genome shotgun (WGS) entry which is preliminary data.</text>
</comment>
<dbReference type="Proteomes" id="UP000191285">
    <property type="component" value="Unassembled WGS sequence"/>
</dbReference>
<sequence length="413" mass="46593">MSCLGKSRAESDLANERANQQQPNLPLQEPNHYLNGQAGLKYNEIMAAIYWDLNVACYFPKVVQGKPEDIDWTMIQDLHAGASNFMERTFAQLRQQLVYEPQDRSGRIYLALDQLGWRIFTICAHAEAFRAAIENESDNDWHNLLSIIVTEQRSIEIFARTRDLEWRGPLLSKAGGDWPGLREALAPEINLATEHPHHVVQTESGGLRRPMFPWDDSAKPQVNIKGNFFAPGPNKVDRLVRKPAYGKCSLCGSGEICDCDPVFVASDFIELREYPGQGAGTRALANFSENMCLGEYNGELCNESKYPGDDIFSMQVACGGTEPGQIHRFSDCNVDPSRFGSWTRFSNHHCDQHNANATCFNAGDRSNIVFRSRKDIPIFEQVRIDYGPGYWSAPSRICQCGSDKCVSNRWRRT</sequence>
<dbReference type="SUPFAM" id="SSF82199">
    <property type="entry name" value="SET domain"/>
    <property type="match status" value="1"/>
</dbReference>
<name>A0A1V6SZS2_9EURO</name>
<evidence type="ECO:0000256" key="1">
    <source>
        <dbReference type="SAM" id="MobiDB-lite"/>
    </source>
</evidence>
<organism evidence="3 4">
    <name type="scientific">Penicillium steckii</name>
    <dbReference type="NCBI Taxonomy" id="303698"/>
    <lineage>
        <taxon>Eukaryota</taxon>
        <taxon>Fungi</taxon>
        <taxon>Dikarya</taxon>
        <taxon>Ascomycota</taxon>
        <taxon>Pezizomycotina</taxon>
        <taxon>Eurotiomycetes</taxon>
        <taxon>Eurotiomycetidae</taxon>
        <taxon>Eurotiales</taxon>
        <taxon>Aspergillaceae</taxon>
        <taxon>Penicillium</taxon>
    </lineage>
</organism>
<accession>A0A1V6SZS2</accession>
<dbReference type="InterPro" id="IPR046341">
    <property type="entry name" value="SET_dom_sf"/>
</dbReference>
<dbReference type="Pfam" id="PF00856">
    <property type="entry name" value="SET"/>
    <property type="match status" value="1"/>
</dbReference>
<evidence type="ECO:0000259" key="2">
    <source>
        <dbReference type="PROSITE" id="PS50280"/>
    </source>
</evidence>
<dbReference type="SMART" id="SM00317">
    <property type="entry name" value="SET"/>
    <property type="match status" value="1"/>
</dbReference>
<evidence type="ECO:0000313" key="4">
    <source>
        <dbReference type="Proteomes" id="UP000191285"/>
    </source>
</evidence>
<dbReference type="OrthoDB" id="308383at2759"/>
<dbReference type="InterPro" id="IPR001214">
    <property type="entry name" value="SET_dom"/>
</dbReference>
<feature type="region of interest" description="Disordered" evidence="1">
    <location>
        <begin position="1"/>
        <end position="30"/>
    </location>
</feature>
<dbReference type="PROSITE" id="PS50280">
    <property type="entry name" value="SET"/>
    <property type="match status" value="1"/>
</dbReference>
<dbReference type="Gene3D" id="2.170.270.10">
    <property type="entry name" value="SET domain"/>
    <property type="match status" value="1"/>
</dbReference>
<dbReference type="STRING" id="303698.A0A1V6SZS2"/>
<proteinExistence type="predicted"/>
<evidence type="ECO:0000313" key="3">
    <source>
        <dbReference type="EMBL" id="OQE19605.1"/>
    </source>
</evidence>
<reference evidence="4" key="1">
    <citation type="journal article" date="2017" name="Nat. Microbiol.">
        <title>Global analysis of biosynthetic gene clusters reveals vast potential of secondary metabolite production in Penicillium species.</title>
        <authorList>
            <person name="Nielsen J.C."/>
            <person name="Grijseels S."/>
            <person name="Prigent S."/>
            <person name="Ji B."/>
            <person name="Dainat J."/>
            <person name="Nielsen K.F."/>
            <person name="Frisvad J.C."/>
            <person name="Workman M."/>
            <person name="Nielsen J."/>
        </authorList>
    </citation>
    <scope>NUCLEOTIDE SEQUENCE [LARGE SCALE GENOMIC DNA]</scope>
    <source>
        <strain evidence="4">IBT 24891</strain>
    </source>
</reference>
<protein>
    <recommendedName>
        <fullName evidence="2">SET domain-containing protein</fullName>
    </recommendedName>
</protein>
<dbReference type="EMBL" id="MLKD01000015">
    <property type="protein sequence ID" value="OQE19605.1"/>
    <property type="molecule type" value="Genomic_DNA"/>
</dbReference>
<feature type="domain" description="SET" evidence="2">
    <location>
        <begin position="267"/>
        <end position="387"/>
    </location>
</feature>
<keyword evidence="4" id="KW-1185">Reference proteome</keyword>
<feature type="compositionally biased region" description="Low complexity" evidence="1">
    <location>
        <begin position="19"/>
        <end position="28"/>
    </location>
</feature>